<dbReference type="Proteomes" id="UP000192674">
    <property type="component" value="Unassembled WGS sequence"/>
</dbReference>
<dbReference type="EMBL" id="FWXV01000001">
    <property type="protein sequence ID" value="SMC53279.1"/>
    <property type="molecule type" value="Genomic_DNA"/>
</dbReference>
<sequence length="207" mass="23128">MLWNYGTIDLPRAKAVHDYTEPLGNEQVAEVEKRVLDNGPHDNLTKFKRGLHGEVIRADPEGAEERRRLANAQPGTTTRPNPASSSSTPHRNKPSSPNPRPMTFRRSSVFAGSPAGQRGRLDSADDQLTCSAEVFGSRWGRRRCPGTRAFRRRVTQAWWLSVLSWCCERGSVLDWRCVMDPVGSRTVRCWRRYAAGQGAGGVASCHR</sequence>
<feature type="compositionally biased region" description="Polar residues" evidence="1">
    <location>
        <begin position="73"/>
        <end position="89"/>
    </location>
</feature>
<evidence type="ECO:0000313" key="2">
    <source>
        <dbReference type="EMBL" id="SMC53279.1"/>
    </source>
</evidence>
<name>A0A1Y5WUY7_KIBAR</name>
<dbReference type="AlphaFoldDB" id="A0A1Y5WUY7"/>
<evidence type="ECO:0000256" key="1">
    <source>
        <dbReference type="SAM" id="MobiDB-lite"/>
    </source>
</evidence>
<accession>A0A1Y5WUY7</accession>
<protein>
    <submittedName>
        <fullName evidence="2">Uncharacterized protein</fullName>
    </submittedName>
</protein>
<feature type="compositionally biased region" description="Basic and acidic residues" evidence="1">
    <location>
        <begin position="36"/>
        <end position="68"/>
    </location>
</feature>
<organism evidence="2 3">
    <name type="scientific">Kibdelosporangium aridum</name>
    <dbReference type="NCBI Taxonomy" id="2030"/>
    <lineage>
        <taxon>Bacteria</taxon>
        <taxon>Bacillati</taxon>
        <taxon>Actinomycetota</taxon>
        <taxon>Actinomycetes</taxon>
        <taxon>Pseudonocardiales</taxon>
        <taxon>Pseudonocardiaceae</taxon>
        <taxon>Kibdelosporangium</taxon>
    </lineage>
</organism>
<keyword evidence="3" id="KW-1185">Reference proteome</keyword>
<gene>
    <name evidence="2" type="ORF">SAMN05661093_00407</name>
</gene>
<reference evidence="2 3" key="1">
    <citation type="submission" date="2017-04" db="EMBL/GenBank/DDBJ databases">
        <authorList>
            <person name="Afonso C.L."/>
            <person name="Miller P.J."/>
            <person name="Scott M.A."/>
            <person name="Spackman E."/>
            <person name="Goraichik I."/>
            <person name="Dimitrov K.M."/>
            <person name="Suarez D.L."/>
            <person name="Swayne D.E."/>
        </authorList>
    </citation>
    <scope>NUCLEOTIDE SEQUENCE [LARGE SCALE GENOMIC DNA]</scope>
    <source>
        <strain evidence="2 3">DSM 43828</strain>
    </source>
</reference>
<proteinExistence type="predicted"/>
<evidence type="ECO:0000313" key="3">
    <source>
        <dbReference type="Proteomes" id="UP000192674"/>
    </source>
</evidence>
<feature type="region of interest" description="Disordered" evidence="1">
    <location>
        <begin position="36"/>
        <end position="124"/>
    </location>
</feature>